<dbReference type="PANTHER" id="PTHR48219">
    <property type="entry name" value="VACUOLAR PROTEIN SORTING-ASSOCIATED PROTEIN 62-RELATED"/>
    <property type="match status" value="1"/>
</dbReference>
<evidence type="ECO:0000313" key="3">
    <source>
        <dbReference type="EMBL" id="KVI00559.1"/>
    </source>
</evidence>
<dbReference type="OMA" id="ETHNLAC"/>
<proteinExistence type="predicted"/>
<gene>
    <name evidence="3" type="ORF">Ccrd_021186</name>
</gene>
<evidence type="ECO:0000256" key="2">
    <source>
        <dbReference type="SAM" id="Phobius"/>
    </source>
</evidence>
<evidence type="ECO:0008006" key="5">
    <source>
        <dbReference type="Google" id="ProtNLM"/>
    </source>
</evidence>
<protein>
    <recommendedName>
        <fullName evidence="5">Vacuolar protein sorting-associated protein 62</fullName>
    </recommendedName>
</protein>
<comment type="caution">
    <text evidence="3">The sequence shown here is derived from an EMBL/GenBank/DDBJ whole genome shotgun (WGS) entry which is preliminary data.</text>
</comment>
<feature type="transmembrane region" description="Helical" evidence="2">
    <location>
        <begin position="12"/>
        <end position="32"/>
    </location>
</feature>
<evidence type="ECO:0000256" key="1">
    <source>
        <dbReference type="SAM" id="MobiDB-lite"/>
    </source>
</evidence>
<dbReference type="Pfam" id="PF06101">
    <property type="entry name" value="Vps62"/>
    <property type="match status" value="2"/>
</dbReference>
<sequence length="608" mass="68737">MWWYMRMNTKISAIRFSVQFVRTIIIIFHILFDTSCASDEFPRKISPNIGFNDPPVLSFDIQGPPPVYPAGSIDLGGLEVYGTLYFLKIWDTLGGNPKDGATFYEPYAFPPDFKLLGHYCRPNDVPFPAAVLVAKDTTGDPNHGALKRPIDYTLMWTSKGVNFGQYDDGYIWLPIPPNGYKAVGHIVTTTPEKPSLDKIMCVRLDFTDLVEVDKWIWGVKMGRRSIDVSTTKPVTRGLSVPIGTFLARAKGSETHNLACLKMVQKDPYLAMPNSLQISRMINLYSPWVYLHPDEEFFPSTVLWFFENGAELHEKNIIPQPVINNGENLPTNGTQDDAFLDLPPNQPQKDKVKKGFLNDAIAYIHVKPELGGTFTDLAIWLYYPFNGGGKLQLGPLAINLGKIGEHVSDWEHITLRIDNYHGILKEIYLSQHAAGKWLTAPEFEFINGTRPVVYSSLHGHAHYATPNYHLHGRSYIDPMDIEEFNELLEMDLESPITGGEKFLGFGVRDDTAKSNYVMDIASSYNVVYVDYKKFDSLMVPWLNYTGRWGPKITYGFTKEVTKIANKLPAKMRNVAMRMLHKLPPELLGEEGPEGPKMKDSWTGDEKVKL</sequence>
<keyword evidence="2" id="KW-1133">Transmembrane helix</keyword>
<dbReference type="Proteomes" id="UP000243975">
    <property type="component" value="Unassembled WGS sequence"/>
</dbReference>
<keyword evidence="4" id="KW-1185">Reference proteome</keyword>
<name>A0A103Y117_CYNCS</name>
<feature type="compositionally biased region" description="Basic and acidic residues" evidence="1">
    <location>
        <begin position="592"/>
        <end position="608"/>
    </location>
</feature>
<organism evidence="3 4">
    <name type="scientific">Cynara cardunculus var. scolymus</name>
    <name type="common">Globe artichoke</name>
    <name type="synonym">Cynara scolymus</name>
    <dbReference type="NCBI Taxonomy" id="59895"/>
    <lineage>
        <taxon>Eukaryota</taxon>
        <taxon>Viridiplantae</taxon>
        <taxon>Streptophyta</taxon>
        <taxon>Embryophyta</taxon>
        <taxon>Tracheophyta</taxon>
        <taxon>Spermatophyta</taxon>
        <taxon>Magnoliopsida</taxon>
        <taxon>eudicotyledons</taxon>
        <taxon>Gunneridae</taxon>
        <taxon>Pentapetalae</taxon>
        <taxon>asterids</taxon>
        <taxon>campanulids</taxon>
        <taxon>Asterales</taxon>
        <taxon>Asteraceae</taxon>
        <taxon>Carduoideae</taxon>
        <taxon>Cardueae</taxon>
        <taxon>Carduinae</taxon>
        <taxon>Cynara</taxon>
    </lineage>
</organism>
<dbReference type="PANTHER" id="PTHR48219:SF1">
    <property type="entry name" value="VACUOLAR PROTEIN SORTING-ASSOCIATED PROTEIN 62"/>
    <property type="match status" value="1"/>
</dbReference>
<reference evidence="3 4" key="1">
    <citation type="journal article" date="2016" name="Sci. Rep.">
        <title>The genome sequence of the outbreeding globe artichoke constructed de novo incorporating a phase-aware low-pass sequencing strategy of F1 progeny.</title>
        <authorList>
            <person name="Scaglione D."/>
            <person name="Reyes-Chin-Wo S."/>
            <person name="Acquadro A."/>
            <person name="Froenicke L."/>
            <person name="Portis E."/>
            <person name="Beitel C."/>
            <person name="Tirone M."/>
            <person name="Mauro R."/>
            <person name="Lo Monaco A."/>
            <person name="Mauromicale G."/>
            <person name="Faccioli P."/>
            <person name="Cattivelli L."/>
            <person name="Rieseberg L."/>
            <person name="Michelmore R."/>
            <person name="Lanteri S."/>
        </authorList>
    </citation>
    <scope>NUCLEOTIDE SEQUENCE [LARGE SCALE GENOMIC DNA]</scope>
    <source>
        <strain evidence="3">2C</strain>
    </source>
</reference>
<feature type="region of interest" description="Disordered" evidence="1">
    <location>
        <begin position="584"/>
        <end position="608"/>
    </location>
</feature>
<dbReference type="EMBL" id="LEKV01003375">
    <property type="protein sequence ID" value="KVI00559.1"/>
    <property type="molecule type" value="Genomic_DNA"/>
</dbReference>
<dbReference type="Gramene" id="KVI00559">
    <property type="protein sequence ID" value="KVI00559"/>
    <property type="gene ID" value="Ccrd_021186"/>
</dbReference>
<keyword evidence="2" id="KW-0812">Transmembrane</keyword>
<accession>A0A103Y117</accession>
<evidence type="ECO:0000313" key="4">
    <source>
        <dbReference type="Proteomes" id="UP000243975"/>
    </source>
</evidence>
<dbReference type="InterPro" id="IPR009291">
    <property type="entry name" value="Vps62"/>
</dbReference>
<dbReference type="AlphaFoldDB" id="A0A103Y117"/>
<keyword evidence="2" id="KW-0472">Membrane</keyword>